<feature type="region of interest" description="Disordered" evidence="1">
    <location>
        <begin position="155"/>
        <end position="179"/>
    </location>
</feature>
<dbReference type="EMBL" id="VSSQ01016514">
    <property type="protein sequence ID" value="MPM57929.1"/>
    <property type="molecule type" value="Genomic_DNA"/>
</dbReference>
<reference evidence="2" key="1">
    <citation type="submission" date="2019-08" db="EMBL/GenBank/DDBJ databases">
        <authorList>
            <person name="Kucharzyk K."/>
            <person name="Murdoch R.W."/>
            <person name="Higgins S."/>
            <person name="Loffler F."/>
        </authorList>
    </citation>
    <scope>NUCLEOTIDE SEQUENCE</scope>
</reference>
<feature type="compositionally biased region" description="Polar residues" evidence="1">
    <location>
        <begin position="155"/>
        <end position="165"/>
    </location>
</feature>
<sequence length="257" mass="27948">MEQVHFISNVRLSKRASEIDHLSEKQHDSKRESPGIQKTARAVAALLIVLSLSFLGACAPKFVGEAAAKEAGLALMRQAFGITAKDAHVEYFERAGTSAVDNTDVHSGSKTPNQIYLVTISDQTLGADLYYAEVDAKTGVAYYAMKNEWLLAPQTPDQNQSIQSNTDPDDTDADETAQEDSAKSTACAFVMRRFQKDVSLITAQGCCHPCSNRAQRGSIGYFVTFADGALYRIGFSWPAMDMNEIQVLGNGQKGARP</sequence>
<feature type="compositionally biased region" description="Acidic residues" evidence="1">
    <location>
        <begin position="167"/>
        <end position="178"/>
    </location>
</feature>
<protein>
    <submittedName>
        <fullName evidence="2">Uncharacterized protein</fullName>
    </submittedName>
</protein>
<dbReference type="AlphaFoldDB" id="A0A645AXT5"/>
<evidence type="ECO:0000313" key="2">
    <source>
        <dbReference type="EMBL" id="MPM57929.1"/>
    </source>
</evidence>
<comment type="caution">
    <text evidence="2">The sequence shown here is derived from an EMBL/GenBank/DDBJ whole genome shotgun (WGS) entry which is preliminary data.</text>
</comment>
<organism evidence="2">
    <name type="scientific">bioreactor metagenome</name>
    <dbReference type="NCBI Taxonomy" id="1076179"/>
    <lineage>
        <taxon>unclassified sequences</taxon>
        <taxon>metagenomes</taxon>
        <taxon>ecological metagenomes</taxon>
    </lineage>
</organism>
<gene>
    <name evidence="2" type="ORF">SDC9_104758</name>
</gene>
<accession>A0A645AXT5</accession>
<proteinExistence type="predicted"/>
<name>A0A645AXT5_9ZZZZ</name>
<evidence type="ECO:0000256" key="1">
    <source>
        <dbReference type="SAM" id="MobiDB-lite"/>
    </source>
</evidence>